<comment type="caution">
    <text evidence="3">The sequence shown here is derived from an EMBL/GenBank/DDBJ whole genome shotgun (WGS) entry which is preliminary data.</text>
</comment>
<organism evidence="3 4">
    <name type="scientific">Chryseobacterium salviniae</name>
    <dbReference type="NCBI Taxonomy" id="3101750"/>
    <lineage>
        <taxon>Bacteria</taxon>
        <taxon>Pseudomonadati</taxon>
        <taxon>Bacteroidota</taxon>
        <taxon>Flavobacteriia</taxon>
        <taxon>Flavobacteriales</taxon>
        <taxon>Weeksellaceae</taxon>
        <taxon>Chryseobacterium group</taxon>
        <taxon>Chryseobacterium</taxon>
    </lineage>
</organism>
<accession>A0ABU6HW08</accession>
<protein>
    <submittedName>
        <fullName evidence="3">DUF6705 family protein</fullName>
    </submittedName>
</protein>
<sequence length="190" mass="21609">MKNLIKLFVALLAISCKSQTVSLEQAAQCRDNPNCSMNYNYVKDINNTLNKYIGTWKGVYNGRTYEMKFNKNLYDDMGMKKDEITGRLRIITTGNFPMTIYDNLNEPDDSKTHFSGLGLTTDLQGYRMIFSGSVPRGCINHGTVSLRINPSTPNQMRIFYISDKDIVVGECPSTFSQTFPEKQEIILTKQ</sequence>
<feature type="chain" id="PRO_5046433873" evidence="1">
    <location>
        <begin position="19"/>
        <end position="190"/>
    </location>
</feature>
<evidence type="ECO:0000256" key="1">
    <source>
        <dbReference type="SAM" id="SignalP"/>
    </source>
</evidence>
<evidence type="ECO:0000313" key="3">
    <source>
        <dbReference type="EMBL" id="MEC3877053.1"/>
    </source>
</evidence>
<dbReference type="EMBL" id="JAYLAA010000049">
    <property type="protein sequence ID" value="MEC3877053.1"/>
    <property type="molecule type" value="Genomic_DNA"/>
</dbReference>
<keyword evidence="4" id="KW-1185">Reference proteome</keyword>
<dbReference type="InterPro" id="IPR046551">
    <property type="entry name" value="DUF6705"/>
</dbReference>
<evidence type="ECO:0000259" key="2">
    <source>
        <dbReference type="Pfam" id="PF20448"/>
    </source>
</evidence>
<reference evidence="3 4" key="1">
    <citation type="submission" date="2024-01" db="EMBL/GenBank/DDBJ databases">
        <title>Chryseobacterium sp. T9W2-O.</title>
        <authorList>
            <person name="Maltman C."/>
        </authorList>
    </citation>
    <scope>NUCLEOTIDE SEQUENCE [LARGE SCALE GENOMIC DNA]</scope>
    <source>
        <strain evidence="3 4">T9W2-O</strain>
    </source>
</reference>
<proteinExistence type="predicted"/>
<dbReference type="RefSeq" id="WP_326321766.1">
    <property type="nucleotide sequence ID" value="NZ_JAYLAA010000049.1"/>
</dbReference>
<gene>
    <name evidence="3" type="ORF">SOP96_15150</name>
</gene>
<evidence type="ECO:0000313" key="4">
    <source>
        <dbReference type="Proteomes" id="UP001348397"/>
    </source>
</evidence>
<feature type="domain" description="DUF6705" evidence="2">
    <location>
        <begin position="1"/>
        <end position="154"/>
    </location>
</feature>
<feature type="signal peptide" evidence="1">
    <location>
        <begin position="1"/>
        <end position="18"/>
    </location>
</feature>
<name>A0ABU6HW08_9FLAO</name>
<dbReference type="Pfam" id="PF20448">
    <property type="entry name" value="DUF6705"/>
    <property type="match status" value="1"/>
</dbReference>
<keyword evidence="1" id="KW-0732">Signal</keyword>
<dbReference type="Proteomes" id="UP001348397">
    <property type="component" value="Unassembled WGS sequence"/>
</dbReference>